<proteinExistence type="inferred from homology"/>
<evidence type="ECO:0000256" key="7">
    <source>
        <dbReference type="ARBA" id="ARBA00022722"/>
    </source>
</evidence>
<keyword evidence="9" id="KW-0378">Hydrolase</keyword>
<sequence>MGGDLDEEIENAALAHINSVGAGRARISRLEGYVEKIVPSISSCEFKSHFRLTPETLTFEFVLSKIGDKLQRQTDGSPMIPAEKQLLMTLWRLETPDSFRSIHNRFNVGKATAVRAVRWCTQAIASLAPQFIMWPSGDRVQQIVDGFSRVGAFPGTIGAIDGTHIKIPAPRENPDAYVNRKGYHSIQVQVVCDHKLLFTNLCVGHVGSVHDARVLRLSVINDYLQYNSKFPNDSHLIGDSGQLWGHPY</sequence>
<keyword evidence="6" id="KW-0963">Cytoplasm</keyword>
<dbReference type="Proteomes" id="UP001219518">
    <property type="component" value="Unassembled WGS sequence"/>
</dbReference>
<keyword evidence="7" id="KW-0540">Nuclease</keyword>
<dbReference type="PANTHER" id="PTHR22930">
    <property type="match status" value="1"/>
</dbReference>
<protein>
    <recommendedName>
        <fullName evidence="5">Putative nuclease HARBI1</fullName>
    </recommendedName>
    <alternativeName>
        <fullName evidence="11">Harbinger transposase-derived nuclease</fullName>
    </alternativeName>
</protein>
<evidence type="ECO:0000256" key="12">
    <source>
        <dbReference type="ARBA" id="ARBA00045850"/>
    </source>
</evidence>
<evidence type="ECO:0000256" key="5">
    <source>
        <dbReference type="ARBA" id="ARBA00015519"/>
    </source>
</evidence>
<comment type="caution">
    <text evidence="14">The sequence shown here is derived from an EMBL/GenBank/DDBJ whole genome shotgun (WGS) entry which is preliminary data.</text>
</comment>
<evidence type="ECO:0000256" key="10">
    <source>
        <dbReference type="ARBA" id="ARBA00023242"/>
    </source>
</evidence>
<accession>A0AAE1HHI4</accession>
<dbReference type="InterPro" id="IPR045249">
    <property type="entry name" value="HARBI1-like"/>
</dbReference>
<evidence type="ECO:0000256" key="2">
    <source>
        <dbReference type="ARBA" id="ARBA00004123"/>
    </source>
</evidence>
<dbReference type="Pfam" id="PF13359">
    <property type="entry name" value="DDE_Tnp_4"/>
    <property type="match status" value="1"/>
</dbReference>
<evidence type="ECO:0000256" key="4">
    <source>
        <dbReference type="ARBA" id="ARBA00006958"/>
    </source>
</evidence>
<evidence type="ECO:0000313" key="15">
    <source>
        <dbReference type="Proteomes" id="UP001219518"/>
    </source>
</evidence>
<evidence type="ECO:0000256" key="3">
    <source>
        <dbReference type="ARBA" id="ARBA00004496"/>
    </source>
</evidence>
<dbReference type="GO" id="GO:0046872">
    <property type="term" value="F:metal ion binding"/>
    <property type="evidence" value="ECO:0007669"/>
    <property type="project" value="UniProtKB-KW"/>
</dbReference>
<keyword evidence="15" id="KW-1185">Reference proteome</keyword>
<comment type="subcellular location">
    <subcellularLocation>
        <location evidence="3">Cytoplasm</location>
    </subcellularLocation>
    <subcellularLocation>
        <location evidence="2">Nucleus</location>
    </subcellularLocation>
</comment>
<feature type="non-terminal residue" evidence="14">
    <location>
        <position position="248"/>
    </location>
</feature>
<organism evidence="14 15">
    <name type="scientific">Frankliniella fusca</name>
    <dbReference type="NCBI Taxonomy" id="407009"/>
    <lineage>
        <taxon>Eukaryota</taxon>
        <taxon>Metazoa</taxon>
        <taxon>Ecdysozoa</taxon>
        <taxon>Arthropoda</taxon>
        <taxon>Hexapoda</taxon>
        <taxon>Insecta</taxon>
        <taxon>Pterygota</taxon>
        <taxon>Neoptera</taxon>
        <taxon>Paraneoptera</taxon>
        <taxon>Thysanoptera</taxon>
        <taxon>Terebrantia</taxon>
        <taxon>Thripoidea</taxon>
        <taxon>Thripidae</taxon>
        <taxon>Frankliniella</taxon>
    </lineage>
</organism>
<evidence type="ECO:0000256" key="1">
    <source>
        <dbReference type="ARBA" id="ARBA00001968"/>
    </source>
</evidence>
<dbReference type="EMBL" id="JAHWGI010001018">
    <property type="protein sequence ID" value="KAK3920700.1"/>
    <property type="molecule type" value="Genomic_DNA"/>
</dbReference>
<dbReference type="PANTHER" id="PTHR22930:SF85">
    <property type="entry name" value="GH03217P-RELATED"/>
    <property type="match status" value="1"/>
</dbReference>
<evidence type="ECO:0000256" key="8">
    <source>
        <dbReference type="ARBA" id="ARBA00022723"/>
    </source>
</evidence>
<reference evidence="14" key="2">
    <citation type="journal article" date="2023" name="BMC Genomics">
        <title>Pest status, molecular evolution, and epigenetic factors derived from the genome assembly of Frankliniella fusca, a thysanopteran phytovirus vector.</title>
        <authorList>
            <person name="Catto M.A."/>
            <person name="Labadie P.E."/>
            <person name="Jacobson A.L."/>
            <person name="Kennedy G.G."/>
            <person name="Srinivasan R."/>
            <person name="Hunt B.G."/>
        </authorList>
    </citation>
    <scope>NUCLEOTIDE SEQUENCE</scope>
    <source>
        <strain evidence="14">PL_HMW_Pooled</strain>
    </source>
</reference>
<dbReference type="AlphaFoldDB" id="A0AAE1HHI4"/>
<evidence type="ECO:0000256" key="6">
    <source>
        <dbReference type="ARBA" id="ARBA00022490"/>
    </source>
</evidence>
<dbReference type="GO" id="GO:0005737">
    <property type="term" value="C:cytoplasm"/>
    <property type="evidence" value="ECO:0007669"/>
    <property type="project" value="UniProtKB-SubCell"/>
</dbReference>
<comment type="function">
    <text evidence="12">Transposase-derived protein that may have nuclease activity. Does not have transposase activity.</text>
</comment>
<evidence type="ECO:0000313" key="14">
    <source>
        <dbReference type="EMBL" id="KAK3920700.1"/>
    </source>
</evidence>
<name>A0AAE1HHI4_9NEOP</name>
<dbReference type="PRINTS" id="PR02086">
    <property type="entry name" value="PUTNUCHARBI1"/>
</dbReference>
<comment type="similarity">
    <text evidence="4">Belongs to the HARBI1 family.</text>
</comment>
<keyword evidence="8" id="KW-0479">Metal-binding</keyword>
<dbReference type="GO" id="GO:0004518">
    <property type="term" value="F:nuclease activity"/>
    <property type="evidence" value="ECO:0007669"/>
    <property type="project" value="UniProtKB-KW"/>
</dbReference>
<dbReference type="InterPro" id="IPR027806">
    <property type="entry name" value="HARBI1_dom"/>
</dbReference>
<dbReference type="GO" id="GO:0005634">
    <property type="term" value="C:nucleus"/>
    <property type="evidence" value="ECO:0007669"/>
    <property type="project" value="UniProtKB-SubCell"/>
</dbReference>
<evidence type="ECO:0000259" key="13">
    <source>
        <dbReference type="Pfam" id="PF13359"/>
    </source>
</evidence>
<comment type="cofactor">
    <cofactor evidence="1">
        <name>a divalent metal cation</name>
        <dbReference type="ChEBI" id="CHEBI:60240"/>
    </cofactor>
</comment>
<evidence type="ECO:0000256" key="9">
    <source>
        <dbReference type="ARBA" id="ARBA00022801"/>
    </source>
</evidence>
<keyword evidence="10" id="KW-0539">Nucleus</keyword>
<dbReference type="InterPro" id="IPR026103">
    <property type="entry name" value="HARBI1_animal"/>
</dbReference>
<gene>
    <name evidence="14" type="ORF">KUF71_001170</name>
</gene>
<evidence type="ECO:0000256" key="11">
    <source>
        <dbReference type="ARBA" id="ARBA00030126"/>
    </source>
</evidence>
<reference evidence="14" key="1">
    <citation type="submission" date="2021-07" db="EMBL/GenBank/DDBJ databases">
        <authorList>
            <person name="Catto M.A."/>
            <person name="Jacobson A."/>
            <person name="Kennedy G."/>
            <person name="Labadie P."/>
            <person name="Hunt B.G."/>
            <person name="Srinivasan R."/>
        </authorList>
    </citation>
    <scope>NUCLEOTIDE SEQUENCE</scope>
    <source>
        <strain evidence="14">PL_HMW_Pooled</strain>
        <tissue evidence="14">Head</tissue>
    </source>
</reference>
<dbReference type="GO" id="GO:0016787">
    <property type="term" value="F:hydrolase activity"/>
    <property type="evidence" value="ECO:0007669"/>
    <property type="project" value="UniProtKB-KW"/>
</dbReference>
<feature type="domain" description="DDE Tnp4" evidence="13">
    <location>
        <begin position="160"/>
        <end position="241"/>
    </location>
</feature>